<dbReference type="KEGG" id="eba:ebA5010"/>
<dbReference type="eggNOG" id="ENOG50338FK">
    <property type="taxonomic scope" value="Bacteria"/>
</dbReference>
<evidence type="ECO:0000313" key="3">
    <source>
        <dbReference type="Proteomes" id="UP000006552"/>
    </source>
</evidence>
<dbReference type="STRING" id="76114.ebA5010"/>
<organism evidence="2 3">
    <name type="scientific">Aromatoleum aromaticum (strain DSM 19018 / LMG 30748 / EbN1)</name>
    <name type="common">Azoarcus sp. (strain EbN1)</name>
    <dbReference type="NCBI Taxonomy" id="76114"/>
    <lineage>
        <taxon>Bacteria</taxon>
        <taxon>Pseudomonadati</taxon>
        <taxon>Pseudomonadota</taxon>
        <taxon>Betaproteobacteria</taxon>
        <taxon>Rhodocyclales</taxon>
        <taxon>Rhodocyclaceae</taxon>
        <taxon>Aromatoleum</taxon>
    </lineage>
</organism>
<feature type="compositionally biased region" description="Basic residues" evidence="1">
    <location>
        <begin position="28"/>
        <end position="38"/>
    </location>
</feature>
<dbReference type="AlphaFoldDB" id="Q5P141"/>
<evidence type="ECO:0000313" key="2">
    <source>
        <dbReference type="EMBL" id="CAI08973.1"/>
    </source>
</evidence>
<gene>
    <name evidence="2" type="ORF">ebA5010</name>
</gene>
<dbReference type="HOGENOM" id="CLU_1381623_0_0_4"/>
<reference evidence="2 3" key="1">
    <citation type="journal article" date="2005" name="Arch. Microbiol.">
        <title>The genome sequence of an anaerobic aromatic-degrading denitrifying bacterium, strain EbN1.</title>
        <authorList>
            <person name="Rabus R."/>
            <person name="Kube M."/>
            <person name="Heider J."/>
            <person name="Beck A."/>
            <person name="Heitmann K."/>
            <person name="Widdel F."/>
            <person name="Reinhardt R."/>
        </authorList>
    </citation>
    <scope>NUCLEOTIDE SEQUENCE [LARGE SCALE GENOMIC DNA]</scope>
    <source>
        <strain evidence="2 3">EbN1</strain>
    </source>
</reference>
<feature type="compositionally biased region" description="Low complexity" evidence="1">
    <location>
        <begin position="44"/>
        <end position="54"/>
    </location>
</feature>
<protein>
    <submittedName>
        <fullName evidence="2">Uncharacterized protein</fullName>
    </submittedName>
</protein>
<keyword evidence="3" id="KW-1185">Reference proteome</keyword>
<accession>Q5P141</accession>
<proteinExistence type="predicted"/>
<feature type="compositionally biased region" description="Basic and acidic residues" evidence="1">
    <location>
        <begin position="1"/>
        <end position="11"/>
    </location>
</feature>
<sequence length="197" mass="21882">MRPGGARDEGRVQALRVADGLPPARAGRQPHRTRRRGRHDGLGADRAFPGAGRPRAPRARQRPLRATGCARDAPARRRRRARGVAADRRRLSAGRTDLGLAPIADEFEREVTASPQQFERELRKAWPAGVETLAPGRFRVREGRTWLDIEIESRGMRRLGLLELPVVVVRYRFAGGDPATRRALLVALDRAMQRGGG</sequence>
<dbReference type="EMBL" id="CR555306">
    <property type="protein sequence ID" value="CAI08973.1"/>
    <property type="molecule type" value="Genomic_DNA"/>
</dbReference>
<evidence type="ECO:0000256" key="1">
    <source>
        <dbReference type="SAM" id="MobiDB-lite"/>
    </source>
</evidence>
<feature type="region of interest" description="Disordered" evidence="1">
    <location>
        <begin position="1"/>
        <end position="88"/>
    </location>
</feature>
<name>Q5P141_AROAE</name>
<dbReference type="Proteomes" id="UP000006552">
    <property type="component" value="Chromosome"/>
</dbReference>